<sequence length="245" mass="26769">MWDMTTAPISTLLGSAARVPFALLKQFRPQRPIHSEGVGLEGVLTRAGGGTSGIRWIDEAGEDPVRARFSRSFGLPQGWPDILGLALRCPVPPSGQMGGRSDGRADILLATAGSGRFSRFVPTFHRHVPDSAFASFMPYRGLDGPVLVAAHPEPRAERLPARPDLFRASIAAEPWALGMYWATPLGPWQRFGTVELGPGVPFGDDERFDPLLNVPTGAENYEWTCRLREPSYTLARAPRGQLRRA</sequence>
<gene>
    <name evidence="1" type="ORF">GCM10009767_12460</name>
</gene>
<name>A0ABN2KFH4_9MICC</name>
<keyword evidence="2" id="KW-1185">Reference proteome</keyword>
<protein>
    <recommendedName>
        <fullName evidence="3">Phosphodiesterase</fullName>
    </recommendedName>
</protein>
<evidence type="ECO:0000313" key="2">
    <source>
        <dbReference type="Proteomes" id="UP001501204"/>
    </source>
</evidence>
<evidence type="ECO:0000313" key="1">
    <source>
        <dbReference type="EMBL" id="GAA1754720.1"/>
    </source>
</evidence>
<dbReference type="SUPFAM" id="SSF56634">
    <property type="entry name" value="Heme-dependent catalase-like"/>
    <property type="match status" value="1"/>
</dbReference>
<dbReference type="EMBL" id="BAAAOA010000014">
    <property type="protein sequence ID" value="GAA1754720.1"/>
    <property type="molecule type" value="Genomic_DNA"/>
</dbReference>
<dbReference type="InterPro" id="IPR020835">
    <property type="entry name" value="Catalase_sf"/>
</dbReference>
<dbReference type="Proteomes" id="UP001501204">
    <property type="component" value="Unassembled WGS sequence"/>
</dbReference>
<comment type="caution">
    <text evidence="1">The sequence shown here is derived from an EMBL/GenBank/DDBJ whole genome shotgun (WGS) entry which is preliminary data.</text>
</comment>
<reference evidence="1 2" key="1">
    <citation type="journal article" date="2019" name="Int. J. Syst. Evol. Microbiol.">
        <title>The Global Catalogue of Microorganisms (GCM) 10K type strain sequencing project: providing services to taxonomists for standard genome sequencing and annotation.</title>
        <authorList>
            <consortium name="The Broad Institute Genomics Platform"/>
            <consortium name="The Broad Institute Genome Sequencing Center for Infectious Disease"/>
            <person name="Wu L."/>
            <person name="Ma J."/>
        </authorList>
    </citation>
    <scope>NUCLEOTIDE SEQUENCE [LARGE SCALE GENOMIC DNA]</scope>
    <source>
        <strain evidence="1 2">JCM 14735</strain>
    </source>
</reference>
<organism evidence="1 2">
    <name type="scientific">Kocuria aegyptia</name>
    <dbReference type="NCBI Taxonomy" id="330943"/>
    <lineage>
        <taxon>Bacteria</taxon>
        <taxon>Bacillati</taxon>
        <taxon>Actinomycetota</taxon>
        <taxon>Actinomycetes</taxon>
        <taxon>Micrococcales</taxon>
        <taxon>Micrococcaceae</taxon>
        <taxon>Kocuria</taxon>
    </lineage>
</organism>
<evidence type="ECO:0008006" key="3">
    <source>
        <dbReference type="Google" id="ProtNLM"/>
    </source>
</evidence>
<proteinExistence type="predicted"/>
<accession>A0ABN2KFH4</accession>